<dbReference type="OrthoDB" id="638289at2759"/>
<dbReference type="PROSITE" id="PS00108">
    <property type="entry name" value="PROTEIN_KINASE_ST"/>
    <property type="match status" value="1"/>
</dbReference>
<organism evidence="12 13">
    <name type="scientific">Dichanthelium oligosanthes</name>
    <dbReference type="NCBI Taxonomy" id="888268"/>
    <lineage>
        <taxon>Eukaryota</taxon>
        <taxon>Viridiplantae</taxon>
        <taxon>Streptophyta</taxon>
        <taxon>Embryophyta</taxon>
        <taxon>Tracheophyta</taxon>
        <taxon>Spermatophyta</taxon>
        <taxon>Magnoliopsida</taxon>
        <taxon>Liliopsida</taxon>
        <taxon>Poales</taxon>
        <taxon>Poaceae</taxon>
        <taxon>PACMAD clade</taxon>
        <taxon>Panicoideae</taxon>
        <taxon>Panicodae</taxon>
        <taxon>Paniceae</taxon>
        <taxon>Dichantheliinae</taxon>
        <taxon>Dichanthelium</taxon>
    </lineage>
</organism>
<keyword evidence="13" id="KW-1185">Reference proteome</keyword>
<evidence type="ECO:0000256" key="7">
    <source>
        <dbReference type="PROSITE-ProRule" id="PRU10141"/>
    </source>
</evidence>
<reference evidence="12 13" key="1">
    <citation type="submission" date="2016-09" db="EMBL/GenBank/DDBJ databases">
        <title>The draft genome of Dichanthelium oligosanthes: A C3 panicoid grass species.</title>
        <authorList>
            <person name="Studer A.J."/>
            <person name="Schnable J.C."/>
            <person name="Brutnell T.P."/>
        </authorList>
    </citation>
    <scope>NUCLEOTIDE SEQUENCE [LARGE SCALE GENOMIC DNA]</scope>
    <source>
        <strain evidence="13">cv. Kellogg 1175</strain>
        <tissue evidence="12">Leaf</tissue>
    </source>
</reference>
<evidence type="ECO:0000256" key="3">
    <source>
        <dbReference type="ARBA" id="ARBA00022741"/>
    </source>
</evidence>
<keyword evidence="5" id="KW-0833">Ubl conjugation pathway</keyword>
<dbReference type="Gene3D" id="1.10.510.10">
    <property type="entry name" value="Transferase(Phosphotransferase) domain 1"/>
    <property type="match status" value="1"/>
</dbReference>
<dbReference type="GO" id="GO:0061630">
    <property type="term" value="F:ubiquitin protein ligase activity"/>
    <property type="evidence" value="ECO:0007669"/>
    <property type="project" value="UniProtKB-EC"/>
</dbReference>
<evidence type="ECO:0000313" key="13">
    <source>
        <dbReference type="Proteomes" id="UP000095767"/>
    </source>
</evidence>
<dbReference type="Gene3D" id="3.30.200.20">
    <property type="entry name" value="Phosphorylase Kinase, domain 1"/>
    <property type="match status" value="1"/>
</dbReference>
<evidence type="ECO:0000256" key="10">
    <source>
        <dbReference type="SAM" id="MobiDB-lite"/>
    </source>
</evidence>
<sequence>MAAARPQEQQLFQNAPQQLQAFREEQLYVILYLDQTYAAAKQYHKKVIDPGLDRSFGQMSVHDWPIYDGQDTSKARIVARARGHYIQTGVDGDQYWFNTNNIVFLKDSCEFNPSEVDDAMNKGKELGSGGYGTVYKAEMRGNIFAVKVPLKGSSQGEKEFKQEVEILKTTQHENLVTLVGACREKRALFYEYLPNGTLRNRLDDPSFSWEKRIQVAASICSALEFLHNIKPEPIAHGDLKPANILFDAKYVCKLSDFGISRQLKFSDDTTTPSHTTDVPKGSGAYKDPEFDRTGKLTPYSDVHALGIILLQLVTGRNNPYNLRKDVCDVLGDESKSVDELTEVICEEFVDTKLQLDARSKVDPVKMIQLGLRCSNDERKDRPKVADVWAEIEEMKSGGTSQDQGQPSSQ</sequence>
<evidence type="ECO:0000256" key="9">
    <source>
        <dbReference type="RuleBase" id="RU363099"/>
    </source>
</evidence>
<dbReference type="GO" id="GO:0004674">
    <property type="term" value="F:protein serine/threonine kinase activity"/>
    <property type="evidence" value="ECO:0007669"/>
    <property type="project" value="UniProtKB-KW"/>
</dbReference>
<evidence type="ECO:0000313" key="12">
    <source>
        <dbReference type="EMBL" id="OEL18323.1"/>
    </source>
</evidence>
<keyword evidence="3 7" id="KW-0547">Nucleotide-binding</keyword>
<dbReference type="GO" id="GO:0005524">
    <property type="term" value="F:ATP binding"/>
    <property type="evidence" value="ECO:0007669"/>
    <property type="project" value="UniProtKB-UniRule"/>
</dbReference>
<dbReference type="SUPFAM" id="SSF56112">
    <property type="entry name" value="Protein kinase-like (PK-like)"/>
    <property type="match status" value="1"/>
</dbReference>
<comment type="subcellular location">
    <subcellularLocation>
        <location evidence="9">Secreted</location>
        <location evidence="9">Extracellular space</location>
        <location evidence="9">Apoplast</location>
    </subcellularLocation>
</comment>
<comment type="similarity">
    <text evidence="8">Belongs to the protein kinase superfamily.</text>
</comment>
<dbReference type="InterPro" id="IPR051348">
    <property type="entry name" value="U-box_ubiquitin_ligases"/>
</dbReference>
<keyword evidence="2" id="KW-0808">Transferase</keyword>
<dbReference type="InterPro" id="IPR000719">
    <property type="entry name" value="Prot_kinase_dom"/>
</dbReference>
<keyword evidence="9" id="KW-0052">Apoplast</keyword>
<dbReference type="InterPro" id="IPR004265">
    <property type="entry name" value="Dirigent"/>
</dbReference>
<gene>
    <name evidence="12" type="ORF">BAE44_0020658</name>
</gene>
<dbReference type="PROSITE" id="PS50011">
    <property type="entry name" value="PROTEIN_KINASE_DOM"/>
    <property type="match status" value="1"/>
</dbReference>
<evidence type="ECO:0000256" key="5">
    <source>
        <dbReference type="ARBA" id="ARBA00022786"/>
    </source>
</evidence>
<dbReference type="Pfam" id="PF03018">
    <property type="entry name" value="Dirigent"/>
    <property type="match status" value="1"/>
</dbReference>
<dbReference type="InterPro" id="IPR008271">
    <property type="entry name" value="Ser/Thr_kinase_AS"/>
</dbReference>
<feature type="binding site" evidence="7">
    <location>
        <position position="151"/>
    </location>
    <ligand>
        <name>ATP</name>
        <dbReference type="ChEBI" id="CHEBI:30616"/>
    </ligand>
</feature>
<proteinExistence type="inferred from homology"/>
<evidence type="ECO:0000256" key="2">
    <source>
        <dbReference type="ARBA" id="ARBA00022679"/>
    </source>
</evidence>
<comment type="catalytic activity">
    <reaction evidence="1">
        <text>S-ubiquitinyl-[E2 ubiquitin-conjugating enzyme]-L-cysteine + [acceptor protein]-L-lysine = [E2 ubiquitin-conjugating enzyme]-L-cysteine + N(6)-ubiquitinyl-[acceptor protein]-L-lysine.</text>
        <dbReference type="EC" id="2.3.2.27"/>
    </reaction>
</comment>
<dbReference type="SMART" id="SM00220">
    <property type="entry name" value="S_TKc"/>
    <property type="match status" value="1"/>
</dbReference>
<comment type="subunit">
    <text evidence="9">Homodimer.</text>
</comment>
<dbReference type="InterPro" id="IPR017441">
    <property type="entry name" value="Protein_kinase_ATP_BS"/>
</dbReference>
<comment type="function">
    <text evidence="9">Dirigent proteins impart stereoselectivity on the phenoxy radical-coupling reaction, yielding optically active lignans from two molecules of coniferyl alcohol in the biosynthesis of lignans, flavonolignans, and alkaloids and thus plays a central role in plant secondary metabolism.</text>
</comment>
<name>A0A1E5UZI9_9POAL</name>
<dbReference type="PROSITE" id="PS00107">
    <property type="entry name" value="PROTEIN_KINASE_ATP"/>
    <property type="match status" value="1"/>
</dbReference>
<evidence type="ECO:0000256" key="6">
    <source>
        <dbReference type="ARBA" id="ARBA00022840"/>
    </source>
</evidence>
<evidence type="ECO:0000256" key="1">
    <source>
        <dbReference type="ARBA" id="ARBA00000900"/>
    </source>
</evidence>
<evidence type="ECO:0000259" key="11">
    <source>
        <dbReference type="PROSITE" id="PS50011"/>
    </source>
</evidence>
<comment type="caution">
    <text evidence="12">The sequence shown here is derived from an EMBL/GenBank/DDBJ whole genome shotgun (WGS) entry which is preliminary data.</text>
</comment>
<evidence type="ECO:0000256" key="4">
    <source>
        <dbReference type="ARBA" id="ARBA00022777"/>
    </source>
</evidence>
<keyword evidence="4" id="KW-0418">Kinase</keyword>
<dbReference type="Pfam" id="PF00069">
    <property type="entry name" value="Pkinase"/>
    <property type="match status" value="1"/>
</dbReference>
<dbReference type="Proteomes" id="UP000095767">
    <property type="component" value="Unassembled WGS sequence"/>
</dbReference>
<keyword evidence="9" id="KW-0964">Secreted</keyword>
<accession>A0A1E5UZI9</accession>
<dbReference type="PANTHER" id="PTHR45647:SF154">
    <property type="entry name" value="OS11G0618300 PROTEIN"/>
    <property type="match status" value="1"/>
</dbReference>
<protein>
    <recommendedName>
        <fullName evidence="9">Dirigent protein</fullName>
    </recommendedName>
</protein>
<dbReference type="InterPro" id="IPR011009">
    <property type="entry name" value="Kinase-like_dom_sf"/>
</dbReference>
<dbReference type="GO" id="GO:0048046">
    <property type="term" value="C:apoplast"/>
    <property type="evidence" value="ECO:0007669"/>
    <property type="project" value="UniProtKB-SubCell"/>
</dbReference>
<feature type="domain" description="Protein kinase" evidence="11">
    <location>
        <begin position="120"/>
        <end position="384"/>
    </location>
</feature>
<feature type="region of interest" description="Disordered" evidence="10">
    <location>
        <begin position="268"/>
        <end position="289"/>
    </location>
</feature>
<comment type="similarity">
    <text evidence="9">Belongs to the plant dirigent protein family.</text>
</comment>
<keyword evidence="6 7" id="KW-0067">ATP-binding</keyword>
<dbReference type="EMBL" id="LWDX02056920">
    <property type="protein sequence ID" value="OEL18323.1"/>
    <property type="molecule type" value="Genomic_DNA"/>
</dbReference>
<keyword evidence="8" id="KW-0723">Serine/threonine-protein kinase</keyword>
<dbReference type="AlphaFoldDB" id="A0A1E5UZI9"/>
<evidence type="ECO:0000256" key="8">
    <source>
        <dbReference type="RuleBase" id="RU000304"/>
    </source>
</evidence>
<dbReference type="PANTHER" id="PTHR45647">
    <property type="entry name" value="OS02G0152300 PROTEIN"/>
    <property type="match status" value="1"/>
</dbReference>
<dbReference type="STRING" id="888268.A0A1E5UZI9"/>